<dbReference type="Proteomes" id="UP001215827">
    <property type="component" value="Chromosome"/>
</dbReference>
<protein>
    <submittedName>
        <fullName evidence="2">Invasion associated locus B family protein</fullName>
    </submittedName>
</protein>
<evidence type="ECO:0000313" key="3">
    <source>
        <dbReference type="Proteomes" id="UP001215827"/>
    </source>
</evidence>
<keyword evidence="3" id="KW-1185">Reference proteome</keyword>
<reference evidence="2 3" key="1">
    <citation type="submission" date="2023-03" db="EMBL/GenBank/DDBJ databases">
        <title>Altererythrobacter sp. CAU 1644 isolated from sand.</title>
        <authorList>
            <person name="Kim W."/>
        </authorList>
    </citation>
    <scope>NUCLEOTIDE SEQUENCE [LARGE SCALE GENOMIC DNA]</scope>
    <source>
        <strain evidence="2 3">CAU 1644</strain>
    </source>
</reference>
<feature type="signal peptide" evidence="1">
    <location>
        <begin position="1"/>
        <end position="23"/>
    </location>
</feature>
<evidence type="ECO:0000256" key="1">
    <source>
        <dbReference type="SAM" id="SignalP"/>
    </source>
</evidence>
<accession>A0ABY8FPE2</accession>
<keyword evidence="1" id="KW-0732">Signal</keyword>
<name>A0ABY8FPE2_9SPHN</name>
<organism evidence="2 3">
    <name type="scientific">Altererythrobacter arenosus</name>
    <dbReference type="NCBI Taxonomy" id="3032592"/>
    <lineage>
        <taxon>Bacteria</taxon>
        <taxon>Pseudomonadati</taxon>
        <taxon>Pseudomonadota</taxon>
        <taxon>Alphaproteobacteria</taxon>
        <taxon>Sphingomonadales</taxon>
        <taxon>Erythrobacteraceae</taxon>
        <taxon>Altererythrobacter</taxon>
    </lineage>
</organism>
<proteinExistence type="predicted"/>
<dbReference type="RefSeq" id="WP_278015488.1">
    <property type="nucleotide sequence ID" value="NZ_CP121106.1"/>
</dbReference>
<dbReference type="InterPro" id="IPR010642">
    <property type="entry name" value="Invasion_prot_B"/>
</dbReference>
<gene>
    <name evidence="2" type="ORF">P7228_12055</name>
</gene>
<evidence type="ECO:0000313" key="2">
    <source>
        <dbReference type="EMBL" id="WFL76727.1"/>
    </source>
</evidence>
<sequence>MTRRASPILLAGLLAVVSVQVAAKDSLGVFSGWAAFRDASVPRCYAIAKPEVPTRQRDLDRREYVPYATVGSWPKRQLRNQLHFRLSREMAKNARATLTLGGRSFALTGGGGDAWAKDKAMDAAIIAAMRSASRMSISAVDKRGNRFADRYDLKGAATAIDAATLGCSRR</sequence>
<dbReference type="EMBL" id="CP121106">
    <property type="protein sequence ID" value="WFL76727.1"/>
    <property type="molecule type" value="Genomic_DNA"/>
</dbReference>
<feature type="chain" id="PRO_5045347627" evidence="1">
    <location>
        <begin position="24"/>
        <end position="170"/>
    </location>
</feature>
<dbReference type="Pfam" id="PF06776">
    <property type="entry name" value="IalB"/>
    <property type="match status" value="1"/>
</dbReference>